<feature type="compositionally biased region" description="Basic and acidic residues" evidence="1">
    <location>
        <begin position="68"/>
        <end position="79"/>
    </location>
</feature>
<proteinExistence type="predicted"/>
<organism evidence="2 3">
    <name type="scientific">Paenibacillus tianmuensis</name>
    <dbReference type="NCBI Taxonomy" id="624147"/>
    <lineage>
        <taxon>Bacteria</taxon>
        <taxon>Bacillati</taxon>
        <taxon>Bacillota</taxon>
        <taxon>Bacilli</taxon>
        <taxon>Bacillales</taxon>
        <taxon>Paenibacillaceae</taxon>
        <taxon>Paenibacillus</taxon>
    </lineage>
</organism>
<evidence type="ECO:0000313" key="2">
    <source>
        <dbReference type="EMBL" id="SCW69644.1"/>
    </source>
</evidence>
<gene>
    <name evidence="2" type="ORF">SAMN04487970_103029</name>
</gene>
<dbReference type="STRING" id="624147.SAMN04487970_103029"/>
<accession>A0A1G4SK99</accession>
<feature type="compositionally biased region" description="Polar residues" evidence="1">
    <location>
        <begin position="53"/>
        <end position="67"/>
    </location>
</feature>
<dbReference type="EMBL" id="FMTT01000030">
    <property type="protein sequence ID" value="SCW69644.1"/>
    <property type="molecule type" value="Genomic_DNA"/>
</dbReference>
<protein>
    <submittedName>
        <fullName evidence="2">Uncharacterized protein</fullName>
    </submittedName>
</protein>
<sequence>MRPLVRAADLVRLIDHLLAEWSSRTFSCMAAGRIGDTTGESQIPEGGVPMSRDNANNNGKKSQPGNNRDSEVAESKTKK</sequence>
<reference evidence="3" key="1">
    <citation type="submission" date="2016-10" db="EMBL/GenBank/DDBJ databases">
        <authorList>
            <person name="Varghese N."/>
            <person name="Submissions S."/>
        </authorList>
    </citation>
    <scope>NUCLEOTIDE SEQUENCE [LARGE SCALE GENOMIC DNA]</scope>
    <source>
        <strain evidence="3">CGMCC 1.8946</strain>
    </source>
</reference>
<evidence type="ECO:0000313" key="3">
    <source>
        <dbReference type="Proteomes" id="UP000198601"/>
    </source>
</evidence>
<name>A0A1G4SK99_9BACL</name>
<feature type="region of interest" description="Disordered" evidence="1">
    <location>
        <begin position="34"/>
        <end position="79"/>
    </location>
</feature>
<dbReference type="AlphaFoldDB" id="A0A1G4SK99"/>
<evidence type="ECO:0000256" key="1">
    <source>
        <dbReference type="SAM" id="MobiDB-lite"/>
    </source>
</evidence>
<keyword evidence="3" id="KW-1185">Reference proteome</keyword>
<dbReference type="Proteomes" id="UP000198601">
    <property type="component" value="Unassembled WGS sequence"/>
</dbReference>